<dbReference type="EMBL" id="JBHUMM010000043">
    <property type="protein sequence ID" value="MFD2672716.1"/>
    <property type="molecule type" value="Genomic_DNA"/>
</dbReference>
<name>A0ABW5RDC8_9BACL</name>
<dbReference type="Gene3D" id="3.90.25.10">
    <property type="entry name" value="UDP-galactose 4-epimerase, domain 1"/>
    <property type="match status" value="1"/>
</dbReference>
<dbReference type="InterPro" id="IPR005913">
    <property type="entry name" value="dTDP_dehydrorham_reduct"/>
</dbReference>
<dbReference type="NCBIfam" id="TIGR01214">
    <property type="entry name" value="rmlD"/>
    <property type="match status" value="1"/>
</dbReference>
<dbReference type="PANTHER" id="PTHR10491">
    <property type="entry name" value="DTDP-4-DEHYDRORHAMNOSE REDUCTASE"/>
    <property type="match status" value="1"/>
</dbReference>
<comment type="similarity">
    <text evidence="1 2">Belongs to the dTDP-4-dehydrorhamnose reductase family.</text>
</comment>
<evidence type="ECO:0000256" key="2">
    <source>
        <dbReference type="RuleBase" id="RU364082"/>
    </source>
</evidence>
<keyword evidence="2" id="KW-0521">NADP</keyword>
<accession>A0ABW5RDC8</accession>
<reference evidence="5" key="1">
    <citation type="journal article" date="2019" name="Int. J. Syst. Evol. Microbiol.">
        <title>The Global Catalogue of Microorganisms (GCM) 10K type strain sequencing project: providing services to taxonomists for standard genome sequencing and annotation.</title>
        <authorList>
            <consortium name="The Broad Institute Genomics Platform"/>
            <consortium name="The Broad Institute Genome Sequencing Center for Infectious Disease"/>
            <person name="Wu L."/>
            <person name="Ma J."/>
        </authorList>
    </citation>
    <scope>NUCLEOTIDE SEQUENCE [LARGE SCALE GENOMIC DNA]</scope>
    <source>
        <strain evidence="5">KCTC 33676</strain>
    </source>
</reference>
<evidence type="ECO:0000313" key="4">
    <source>
        <dbReference type="EMBL" id="MFD2672716.1"/>
    </source>
</evidence>
<keyword evidence="2 4" id="KW-0560">Oxidoreductase</keyword>
<comment type="caution">
    <text evidence="4">The sequence shown here is derived from an EMBL/GenBank/DDBJ whole genome shotgun (WGS) entry which is preliminary data.</text>
</comment>
<evidence type="ECO:0000256" key="1">
    <source>
        <dbReference type="ARBA" id="ARBA00010944"/>
    </source>
</evidence>
<protein>
    <recommendedName>
        <fullName evidence="2">dTDP-4-dehydrorhamnose reductase</fullName>
        <ecNumber evidence="2">1.1.1.133</ecNumber>
    </recommendedName>
</protein>
<dbReference type="Proteomes" id="UP001597497">
    <property type="component" value="Unassembled WGS sequence"/>
</dbReference>
<dbReference type="EC" id="1.1.1.133" evidence="2"/>
<dbReference type="SUPFAM" id="SSF51735">
    <property type="entry name" value="NAD(P)-binding Rossmann-fold domains"/>
    <property type="match status" value="1"/>
</dbReference>
<gene>
    <name evidence="4" type="primary">rfbD</name>
    <name evidence="4" type="ORF">ACFSUC_14205</name>
</gene>
<proteinExistence type="inferred from homology"/>
<dbReference type="Gene3D" id="3.40.50.720">
    <property type="entry name" value="NAD(P)-binding Rossmann-like Domain"/>
    <property type="match status" value="1"/>
</dbReference>
<comment type="function">
    <text evidence="2">Catalyzes the reduction of dTDP-6-deoxy-L-lyxo-4-hexulose to yield dTDP-L-rhamnose.</text>
</comment>
<comment type="pathway">
    <text evidence="2">Carbohydrate biosynthesis; dTDP-L-rhamnose biosynthesis.</text>
</comment>
<dbReference type="InterPro" id="IPR029903">
    <property type="entry name" value="RmlD-like-bd"/>
</dbReference>
<dbReference type="GO" id="GO:0008831">
    <property type="term" value="F:dTDP-4-dehydrorhamnose reductase activity"/>
    <property type="evidence" value="ECO:0007669"/>
    <property type="project" value="UniProtKB-EC"/>
</dbReference>
<dbReference type="PANTHER" id="PTHR10491:SF4">
    <property type="entry name" value="METHIONINE ADENOSYLTRANSFERASE 2 SUBUNIT BETA"/>
    <property type="match status" value="1"/>
</dbReference>
<dbReference type="InterPro" id="IPR036291">
    <property type="entry name" value="NAD(P)-bd_dom_sf"/>
</dbReference>
<sequence length="285" mass="32160">MLITGGNGQLAREMTEVLQTEHLVRSLDSSQLDVTNKGQVWNELISWNPEVIIHAAAYTQVDLAESNPQQAFEVNALGTRYIAEIGEMLGAKFVYISTDYVFDGSKASYYEEHDSPLPINTYGWSKRLGEVEALQSCSRSFVIRTSWLFGIHGRNFVQKILDLATRQRELSIVHDQIGSPTHTLDLARAIAFLMHTERYGIYHFASLGHCSWYELAEKALHLKKSTTTCLPCMSNEYPTVAARPKNTPLSSIKLQQLGFGPIPHWEIALQAYLERMEQASRLPQT</sequence>
<evidence type="ECO:0000313" key="5">
    <source>
        <dbReference type="Proteomes" id="UP001597497"/>
    </source>
</evidence>
<dbReference type="Pfam" id="PF04321">
    <property type="entry name" value="RmlD_sub_bind"/>
    <property type="match status" value="1"/>
</dbReference>
<feature type="domain" description="RmlD-like substrate binding" evidence="3">
    <location>
        <begin position="2"/>
        <end position="276"/>
    </location>
</feature>
<keyword evidence="5" id="KW-1185">Reference proteome</keyword>
<dbReference type="CDD" id="cd05254">
    <property type="entry name" value="dTDP_HR_like_SDR_e"/>
    <property type="match status" value="1"/>
</dbReference>
<evidence type="ECO:0000259" key="3">
    <source>
        <dbReference type="Pfam" id="PF04321"/>
    </source>
</evidence>
<organism evidence="4 5">
    <name type="scientific">Marinicrinis sediminis</name>
    <dbReference type="NCBI Taxonomy" id="1652465"/>
    <lineage>
        <taxon>Bacteria</taxon>
        <taxon>Bacillati</taxon>
        <taxon>Bacillota</taxon>
        <taxon>Bacilli</taxon>
        <taxon>Bacillales</taxon>
        <taxon>Paenibacillaceae</taxon>
    </lineage>
</organism>